<sequence length="1005" mass="109707">MSVREAVLAVAEGEINGRILASPDIPHKKLANARKGFITRTDEVFLLVDDTVFGSGKDGLAITEKYIYAKQLFEIPKSIKISSIRSLEYESKRVNLDIYINNNLFLTLSSLERQDHDYLMAILQAAKEAATEGSLEPNQNEESPDLVEKEDLPPLSCGECNAELPPNAKFCLECGAKVLPKGVCLACDAKLPEKAKFCPECGTPAGKQSETKAPPAAGAGTQIDADQARNELSELLADAEQDVSIDSDGDLRIYFTTSGVPSFTSKLRGSAISYSIKVMSEGEEAEDDSLSVNYSPDDDSISFGGPYLRVGKLPSAQYEIQIDASFWATTAVEIHEIKLKAGKIDAPSLGSSGISLSGLKATKDEGDGSYGVEYELKAYPNHYVHFDILSEKPEDDANLWPMLESDSTRSGTAWLYDIKPGETFYLVFAEYEKIVDGITATLSGTAEPMEGAYDEADATSSDSSGTYGGNNEESVVKLEFQIKRGVISQLDFDEDECGELKNCWALCKEGAYDEAAALLLPHLSFEWDWANGDGDANEYFIDPEPIYMQFDNENCSLRVGDVGDTLCLTASVSFTVRGRPRIDQDNLSRWLDENSMYACGYVEGGFSYDGSDGDNVWVVDIKGAWLTSGENNQESGQAIRCCVIKAGKIRNAPGFESFVGPDDIDGCEVVVFFDREDEYSPCGYAICKTGDNTYLVDVSDYGQSPDSQALRNALPEHLGGQWNNILLGSLDIEEMEDEGVGGILIYPDHDLNYEGRHFDVSPHVTEDVGDLENLVVWHVFGSFSPKSAFPLEEMMNGQLPAPLTLDFSDFGMITDYATDTEMMVIFKNTIKVSPDAAQGADLTAAANPLSEVREDIAEGADEDELAVAAEGSVSISLQLVYNNADTGHSDEQIVSVETDNVEILKLITACLDQPSEDAFNILFCKMYDNPGFGGMLRSGSPGALYSELWPLMSRWAFEKLGWGDVTVDVIGAVINGTDLGIDVETMDTNRWSLQLVRGEGMYCYH</sequence>
<accession>A0A9Y2F252</accession>
<feature type="domain" description="DZANK-type" evidence="2">
    <location>
        <begin position="157"/>
        <end position="202"/>
    </location>
</feature>
<dbReference type="KEGG" id="arue:QQX03_11045"/>
<evidence type="ECO:0000259" key="2">
    <source>
        <dbReference type="Pfam" id="PF12773"/>
    </source>
</evidence>
<evidence type="ECO:0000313" key="3">
    <source>
        <dbReference type="EMBL" id="WIW95454.1"/>
    </source>
</evidence>
<dbReference type="RefSeq" id="WP_285975769.1">
    <property type="nucleotide sequence ID" value="NZ_CP127221.1"/>
</dbReference>
<evidence type="ECO:0000313" key="4">
    <source>
        <dbReference type="Proteomes" id="UP001231445"/>
    </source>
</evidence>
<evidence type="ECO:0000256" key="1">
    <source>
        <dbReference type="SAM" id="MobiDB-lite"/>
    </source>
</evidence>
<keyword evidence="4" id="KW-1185">Reference proteome</keyword>
<dbReference type="EMBL" id="CP127221">
    <property type="protein sequence ID" value="WIW95454.1"/>
    <property type="molecule type" value="Genomic_DNA"/>
</dbReference>
<gene>
    <name evidence="3" type="ORF">QQX03_11045</name>
</gene>
<dbReference type="AlphaFoldDB" id="A0A9Y2F252"/>
<protein>
    <submittedName>
        <fullName evidence="3">Zinc ribbon domain-containing protein</fullName>
    </submittedName>
</protein>
<reference evidence="3 4" key="1">
    <citation type="submission" date="2023-06" db="EMBL/GenBank/DDBJ databases">
        <title>Altererythrobacter rubellus NBRC 112769 genome.</title>
        <authorList>
            <person name="Zhang K."/>
        </authorList>
    </citation>
    <scope>NUCLEOTIDE SEQUENCE [LARGE SCALE GENOMIC DNA]</scope>
    <source>
        <strain evidence="3 4">NBRC 112769</strain>
    </source>
</reference>
<dbReference type="InterPro" id="IPR025874">
    <property type="entry name" value="DZR"/>
</dbReference>
<dbReference type="Proteomes" id="UP001231445">
    <property type="component" value="Chromosome"/>
</dbReference>
<dbReference type="Pfam" id="PF12773">
    <property type="entry name" value="DZR"/>
    <property type="match status" value="1"/>
</dbReference>
<proteinExistence type="predicted"/>
<feature type="region of interest" description="Disordered" evidence="1">
    <location>
        <begin position="130"/>
        <end position="150"/>
    </location>
</feature>
<organism evidence="3 4">
    <name type="scientific">Altererythrobacter rubellus</name>
    <dbReference type="NCBI Taxonomy" id="2173831"/>
    <lineage>
        <taxon>Bacteria</taxon>
        <taxon>Pseudomonadati</taxon>
        <taxon>Pseudomonadota</taxon>
        <taxon>Alphaproteobacteria</taxon>
        <taxon>Sphingomonadales</taxon>
        <taxon>Erythrobacteraceae</taxon>
        <taxon>Altererythrobacter</taxon>
    </lineage>
</organism>
<name>A0A9Y2F252_9SPHN</name>